<dbReference type="Gene3D" id="3.40.190.10">
    <property type="entry name" value="Periplasmic binding protein-like II"/>
    <property type="match status" value="2"/>
</dbReference>
<dbReference type="PANTHER" id="PTHR30118">
    <property type="entry name" value="HTH-TYPE TRANSCRIPTIONAL REGULATOR LEUO-RELATED"/>
    <property type="match status" value="1"/>
</dbReference>
<accession>A0ABU8EV50</accession>
<comment type="caution">
    <text evidence="6">The sequence shown here is derived from an EMBL/GenBank/DDBJ whole genome shotgun (WGS) entry which is preliminary data.</text>
</comment>
<dbReference type="InterPro" id="IPR037402">
    <property type="entry name" value="YidZ_PBP2"/>
</dbReference>
<proteinExistence type="inferred from homology"/>
<dbReference type="InterPro" id="IPR050389">
    <property type="entry name" value="LysR-type_TF"/>
</dbReference>
<dbReference type="PRINTS" id="PR00039">
    <property type="entry name" value="HTHLYSR"/>
</dbReference>
<evidence type="ECO:0000256" key="3">
    <source>
        <dbReference type="ARBA" id="ARBA00023125"/>
    </source>
</evidence>
<dbReference type="Pfam" id="PF00126">
    <property type="entry name" value="HTH_1"/>
    <property type="match status" value="1"/>
</dbReference>
<dbReference type="RefSeq" id="WP_336435928.1">
    <property type="nucleotide sequence ID" value="NZ_JBAWKS010000002.1"/>
</dbReference>
<evidence type="ECO:0000256" key="1">
    <source>
        <dbReference type="ARBA" id="ARBA00009437"/>
    </source>
</evidence>
<feature type="domain" description="HTH lysR-type" evidence="5">
    <location>
        <begin position="6"/>
        <end position="63"/>
    </location>
</feature>
<dbReference type="PANTHER" id="PTHR30118:SF15">
    <property type="entry name" value="TRANSCRIPTIONAL REGULATORY PROTEIN"/>
    <property type="match status" value="1"/>
</dbReference>
<dbReference type="SUPFAM" id="SSF46785">
    <property type="entry name" value="Winged helix' DNA-binding domain"/>
    <property type="match status" value="1"/>
</dbReference>
<keyword evidence="3" id="KW-0238">DNA-binding</keyword>
<reference evidence="6 7" key="1">
    <citation type="submission" date="2023-12" db="EMBL/GenBank/DDBJ databases">
        <title>Friends and Foes: Symbiotic and Algicidal bacterial influence on Karenia brevis blooms.</title>
        <authorList>
            <person name="Fei C."/>
            <person name="Mohamed A.R."/>
            <person name="Booker A."/>
            <person name="Arshad M."/>
            <person name="Klass S."/>
            <person name="Ahn S."/>
            <person name="Gilbert P.M."/>
            <person name="Heil C.A."/>
            <person name="Martinez J.M."/>
            <person name="Amin S.A."/>
        </authorList>
    </citation>
    <scope>NUCLEOTIDE SEQUENCE [LARGE SCALE GENOMIC DNA]</scope>
    <source>
        <strain evidence="6 7">CE15</strain>
    </source>
</reference>
<dbReference type="Gene3D" id="1.10.10.10">
    <property type="entry name" value="Winged helix-like DNA-binding domain superfamily/Winged helix DNA-binding domain"/>
    <property type="match status" value="1"/>
</dbReference>
<evidence type="ECO:0000256" key="4">
    <source>
        <dbReference type="ARBA" id="ARBA00023163"/>
    </source>
</evidence>
<organism evidence="6 7">
    <name type="scientific">Pseudoalteromonas spongiae</name>
    <dbReference type="NCBI Taxonomy" id="298657"/>
    <lineage>
        <taxon>Bacteria</taxon>
        <taxon>Pseudomonadati</taxon>
        <taxon>Pseudomonadota</taxon>
        <taxon>Gammaproteobacteria</taxon>
        <taxon>Alteromonadales</taxon>
        <taxon>Pseudoalteromonadaceae</taxon>
        <taxon>Pseudoalteromonas</taxon>
    </lineage>
</organism>
<dbReference type="InterPro" id="IPR000847">
    <property type="entry name" value="LysR_HTH_N"/>
</dbReference>
<evidence type="ECO:0000313" key="6">
    <source>
        <dbReference type="EMBL" id="MEI4550846.1"/>
    </source>
</evidence>
<keyword evidence="4" id="KW-0804">Transcription</keyword>
<dbReference type="InterPro" id="IPR005119">
    <property type="entry name" value="LysR_subst-bd"/>
</dbReference>
<evidence type="ECO:0000313" key="7">
    <source>
        <dbReference type="Proteomes" id="UP001382455"/>
    </source>
</evidence>
<dbReference type="Proteomes" id="UP001382455">
    <property type="component" value="Unassembled WGS sequence"/>
</dbReference>
<dbReference type="Pfam" id="PF03466">
    <property type="entry name" value="LysR_substrate"/>
    <property type="match status" value="1"/>
</dbReference>
<keyword evidence="2" id="KW-0805">Transcription regulation</keyword>
<gene>
    <name evidence="6" type="ORF">WAE96_14340</name>
</gene>
<dbReference type="CDD" id="cd08417">
    <property type="entry name" value="PBP2_Nitroaromatics_like"/>
    <property type="match status" value="1"/>
</dbReference>
<dbReference type="InterPro" id="IPR036390">
    <property type="entry name" value="WH_DNA-bd_sf"/>
</dbReference>
<protein>
    <submittedName>
        <fullName evidence="6">LysR family transcriptional regulator</fullName>
    </submittedName>
</protein>
<comment type="similarity">
    <text evidence="1">Belongs to the LysR transcriptional regulatory family.</text>
</comment>
<evidence type="ECO:0000256" key="2">
    <source>
        <dbReference type="ARBA" id="ARBA00023015"/>
    </source>
</evidence>
<name>A0ABU8EV50_9GAMM</name>
<sequence length="311" mass="35188">MNLKQFDLNLLILFHKLYVTGSVSQAADEMCISQSAFSHALARLRKSLNDPLFIRENNYMQPTERAHLLAQHTEKALPLIEQGLSSVTPFEPLTSEKTFRIAATDFSEFCLLPKLTKHFATVAPKVKLQVLPASPLPVKQQLSQGDLDFVLGFQHQDSEMEGVRHLTWLSDEYVTVTCKHNTHVQHQITLEQFLAHKHILIAPWGENAGVVDHVLASLDLTREIGCQQASVLVAPYLVPNSEYVLTMPKRIATLVADKLQLQVLKPPIHIPNYHLQLYWHVSKSNNAAINWFVGEVETLFIESWCNTNSLK</sequence>
<dbReference type="SUPFAM" id="SSF53850">
    <property type="entry name" value="Periplasmic binding protein-like II"/>
    <property type="match status" value="1"/>
</dbReference>
<evidence type="ECO:0000259" key="5">
    <source>
        <dbReference type="PROSITE" id="PS50931"/>
    </source>
</evidence>
<dbReference type="EMBL" id="JBAWKS010000002">
    <property type="protein sequence ID" value="MEI4550846.1"/>
    <property type="molecule type" value="Genomic_DNA"/>
</dbReference>
<dbReference type="PROSITE" id="PS50931">
    <property type="entry name" value="HTH_LYSR"/>
    <property type="match status" value="1"/>
</dbReference>
<dbReference type="InterPro" id="IPR036388">
    <property type="entry name" value="WH-like_DNA-bd_sf"/>
</dbReference>
<keyword evidence="7" id="KW-1185">Reference proteome</keyword>